<evidence type="ECO:0000313" key="1">
    <source>
        <dbReference type="EMBL" id="BAN94668.1"/>
    </source>
</evidence>
<dbReference type="GO" id="GO:0005840">
    <property type="term" value="C:ribosome"/>
    <property type="evidence" value="ECO:0007669"/>
    <property type="project" value="UniProtKB-KW"/>
</dbReference>
<keyword evidence="1" id="KW-0934">Plastid</keyword>
<keyword evidence="1" id="KW-0687">Ribonucleoprotein</keyword>
<proteinExistence type="predicted"/>
<dbReference type="GeneID" id="17427155"/>
<keyword evidence="1" id="KW-0933">Apicoplast</keyword>
<dbReference type="AlphaFoldDB" id="U3TRT5"/>
<sequence>MKEILLNIILNNIIMYKINLVKKYCIIYSKFYLTKINIKYFIKFIMKYNYYKCYKVNKITNNKLFKKYIIFFN</sequence>
<organism evidence="1">
    <name type="scientific">Leucocytozoon caulleryi</name>
    <dbReference type="NCBI Taxonomy" id="211597"/>
    <lineage>
        <taxon>Eukaryota</taxon>
        <taxon>Sar</taxon>
        <taxon>Alveolata</taxon>
        <taxon>Apicomplexa</taxon>
        <taxon>Aconoidasida</taxon>
        <taxon>Haemosporida</taxon>
        <taxon>Leucocytozoidae</taxon>
        <taxon>Leucocytozoon</taxon>
    </lineage>
</organism>
<geneLocation type="apicoplast" evidence="1"/>
<dbReference type="RefSeq" id="YP_008757388.1">
    <property type="nucleotide sequence ID" value="NC_022667.1"/>
</dbReference>
<gene>
    <name evidence="1" type="primary">rpl23</name>
</gene>
<accession>U3TRT5</accession>
<keyword evidence="1" id="KW-0689">Ribosomal protein</keyword>
<reference evidence="1" key="1">
    <citation type="submission" date="2013-06" db="EMBL/GenBank/DDBJ databases">
        <title>The apicoplast genome of highly pathogenic bird apicomplex protozoa, Leucocytozoon caulleryi.</title>
        <authorList>
            <person name="Imura T."/>
            <person name="Sato S."/>
            <person name="Sato Y."/>
            <person name="Sakamoto D."/>
            <person name="Isobe T."/>
            <person name="Sasaki K."/>
            <person name="Murata K."/>
            <person name="Holder T."/>
            <person name="Yukawa M."/>
        </authorList>
    </citation>
    <scope>NUCLEOTIDE SEQUENCE</scope>
    <source>
        <strain evidence="1">Niigata</strain>
    </source>
</reference>
<dbReference type="EMBL" id="AP013071">
    <property type="protein sequence ID" value="BAN94668.1"/>
    <property type="molecule type" value="Genomic_DNA"/>
</dbReference>
<name>U3TRT5_LEUCU</name>
<protein>
    <submittedName>
        <fullName evidence="1">Large subunit ribosomal protein 23</fullName>
    </submittedName>
</protein>